<accession>A0A381N5N7</accession>
<keyword evidence="1" id="KW-0732">Signal</keyword>
<dbReference type="PANTHER" id="PTHR46580:SF2">
    <property type="entry name" value="MAM DOMAIN-CONTAINING PROTEIN"/>
    <property type="match status" value="1"/>
</dbReference>
<dbReference type="Gene3D" id="2.130.10.130">
    <property type="entry name" value="Integrin alpha, N-terminal"/>
    <property type="match status" value="2"/>
</dbReference>
<dbReference type="SUPFAM" id="SSF69318">
    <property type="entry name" value="Integrin alpha N-terminal domain"/>
    <property type="match status" value="1"/>
</dbReference>
<protein>
    <recommendedName>
        <fullName evidence="3">FG-GAP repeat protein</fullName>
    </recommendedName>
</protein>
<evidence type="ECO:0008006" key="3">
    <source>
        <dbReference type="Google" id="ProtNLM"/>
    </source>
</evidence>
<dbReference type="EMBL" id="UINC01000111">
    <property type="protein sequence ID" value="SUZ49374.1"/>
    <property type="molecule type" value="Genomic_DNA"/>
</dbReference>
<name>A0A381N5N7_9ZZZZ</name>
<gene>
    <name evidence="2" type="ORF">METZ01_LOCUS2228</name>
</gene>
<dbReference type="AlphaFoldDB" id="A0A381N5N7"/>
<dbReference type="PANTHER" id="PTHR46580">
    <property type="entry name" value="SENSOR KINASE-RELATED"/>
    <property type="match status" value="1"/>
</dbReference>
<reference evidence="2" key="1">
    <citation type="submission" date="2018-05" db="EMBL/GenBank/DDBJ databases">
        <authorList>
            <person name="Lanie J.A."/>
            <person name="Ng W.-L."/>
            <person name="Kazmierczak K.M."/>
            <person name="Andrzejewski T.M."/>
            <person name="Davidsen T.M."/>
            <person name="Wayne K.J."/>
            <person name="Tettelin H."/>
            <person name="Glass J.I."/>
            <person name="Rusch D."/>
            <person name="Podicherti R."/>
            <person name="Tsui H.-C.T."/>
            <person name="Winkler M.E."/>
        </authorList>
    </citation>
    <scope>NUCLEOTIDE SEQUENCE</scope>
</reference>
<dbReference type="InterPro" id="IPR013517">
    <property type="entry name" value="FG-GAP"/>
</dbReference>
<evidence type="ECO:0000313" key="2">
    <source>
        <dbReference type="EMBL" id="SUZ49374.1"/>
    </source>
</evidence>
<dbReference type="InterPro" id="IPR028994">
    <property type="entry name" value="Integrin_alpha_N"/>
</dbReference>
<dbReference type="Pfam" id="PF01839">
    <property type="entry name" value="FG-GAP"/>
    <property type="match status" value="1"/>
</dbReference>
<dbReference type="Pfam" id="PF13517">
    <property type="entry name" value="FG-GAP_3"/>
    <property type="match status" value="1"/>
</dbReference>
<evidence type="ECO:0000256" key="1">
    <source>
        <dbReference type="ARBA" id="ARBA00022729"/>
    </source>
</evidence>
<organism evidence="2">
    <name type="scientific">marine metagenome</name>
    <dbReference type="NCBI Taxonomy" id="408172"/>
    <lineage>
        <taxon>unclassified sequences</taxon>
        <taxon>metagenomes</taxon>
        <taxon>ecological metagenomes</taxon>
    </lineage>
</organism>
<sequence length="883" mass="96503">MLSARNLSEQGRAFGALARPSDLTLFNLGSRSRITYPDNPKWRPAGFTLCLKTEVPGSALLAVGDIDSAAVGERDRFDLEHQLGVRQGPHLTDRVSRIRLAEYLLTQLNHLGKMGHVGDEDGDLDHLIKTRSRCFEDAVEVADCLAGLSSEVANADDFTLIVHSGLSRHEDEIANPEPLGDVNRGEPVRFGTDALRVGSHLRILLRLWVGELCLTGEFRSPRSLSRDNYKFEVGVRENHRMKHLGTRFGWVLLLLCACSSAADQVSTELLDKDITNVVATSIEASATTTSIGVTSTTTTTADTKGAKEFDVTILAPESATAYSEIEIKVASEEDIVATEIVSDRLVLVSSTKTSAIVRTPIVVQNQVIDYSIQVSTANGHSKRMSQQIEVVLYEHDVARTRHLNPADLEGTSTEDYAVFNFGFETVFVNERYSETYCYPTLDNCNDLDGSFTADAHNMMVGDFNGDGHQDLVVGWVIFPHTLTHKERSTVRVYLNDGTGRLIADPTIYASGAPTERNMSYRLVVDDFNLDGVDDIFAGSQGLLKLLPTGERVNDMDPHVLLLSRDGKLFDASDTIDYRDTIFFAHDASSGDINGDGFPDILAARTLFLNDGGAGFVNSIENLPEGLRRNDHYVMSSLLEDFNGDGLADPVLFWGDETDSLNPRPAQIAISDQQKPSAQWKVHSLPTGPFGLGTTKFNSAAAADIDGDGDADIVIGTTRAGSLYYVGRFMQILRNDGSGNFTDISQDAMGEQPRALNYKDPEVEVQCTVWGEGQVVLLDIDNDGDIDITDRTNGGAQGAEEACPGIEIYLNDGNGSFSRDESSQLAWVRQHQIPGFVALAPTGHQIGNAIPIDLDGRFGIDYVAQIRSPWGGLYSFLYQVMSLR</sequence>
<proteinExistence type="predicted"/>